<feature type="region of interest" description="Disordered" evidence="1">
    <location>
        <begin position="49"/>
        <end position="79"/>
    </location>
</feature>
<evidence type="ECO:0000313" key="3">
    <source>
        <dbReference type="Proteomes" id="UP000031967"/>
    </source>
</evidence>
<feature type="region of interest" description="Disordered" evidence="1">
    <location>
        <begin position="1"/>
        <end position="35"/>
    </location>
</feature>
<evidence type="ECO:0000256" key="1">
    <source>
        <dbReference type="SAM" id="MobiDB-lite"/>
    </source>
</evidence>
<protein>
    <submittedName>
        <fullName evidence="2">Uncharacterized protein</fullName>
    </submittedName>
</protein>
<comment type="caution">
    <text evidence="2">The sequence shown here is derived from an EMBL/GenBank/DDBJ whole genome shotgun (WGS) entry which is preliminary data.</text>
</comment>
<dbReference type="EMBL" id="JXAK01000094">
    <property type="protein sequence ID" value="KIL37814.1"/>
    <property type="molecule type" value="Genomic_DNA"/>
</dbReference>
<accession>A0ABR5A9S7</accession>
<proteinExistence type="predicted"/>
<keyword evidence="3" id="KW-1185">Reference proteome</keyword>
<reference evidence="2 3" key="1">
    <citation type="submission" date="2014-12" db="EMBL/GenBank/DDBJ databases">
        <title>Draft genome sequence of Paenibacillus kamchatkensis strain B-2647.</title>
        <authorList>
            <person name="Karlyshev A.V."/>
            <person name="Kudryashova E.B."/>
        </authorList>
    </citation>
    <scope>NUCLEOTIDE SEQUENCE [LARGE SCALE GENOMIC DNA]</scope>
    <source>
        <strain evidence="2 3">VKM B-2647</strain>
    </source>
</reference>
<feature type="compositionally biased region" description="Polar residues" evidence="1">
    <location>
        <begin position="7"/>
        <end position="16"/>
    </location>
</feature>
<name>A0ABR5A9S7_9BACL</name>
<sequence>MPDTIKTKQALNSAEKASNAVGQAEDHPSERMREQAEHSLISAEMAVRQAEEAGGDSAALQRAAEQVEQGRAKVDDVSF</sequence>
<dbReference type="Proteomes" id="UP000031967">
    <property type="component" value="Unassembled WGS sequence"/>
</dbReference>
<organism evidence="2 3">
    <name type="scientific">Gordoniibacillus kamchatkensis</name>
    <dbReference type="NCBI Taxonomy" id="1590651"/>
    <lineage>
        <taxon>Bacteria</taxon>
        <taxon>Bacillati</taxon>
        <taxon>Bacillota</taxon>
        <taxon>Bacilli</taxon>
        <taxon>Bacillales</taxon>
        <taxon>Paenibacillaceae</taxon>
        <taxon>Gordoniibacillus</taxon>
    </lineage>
</organism>
<evidence type="ECO:0000313" key="2">
    <source>
        <dbReference type="EMBL" id="KIL37814.1"/>
    </source>
</evidence>
<feature type="compositionally biased region" description="Basic and acidic residues" evidence="1">
    <location>
        <begin position="24"/>
        <end position="35"/>
    </location>
</feature>
<feature type="compositionally biased region" description="Basic and acidic residues" evidence="1">
    <location>
        <begin position="68"/>
        <end position="79"/>
    </location>
</feature>
<gene>
    <name evidence="2" type="ORF">SD70_30530</name>
</gene>